<name>A0A1X7UJM2_AMPQE</name>
<dbReference type="EnsemblMetazoa" id="Aqu2.1.27688_001">
    <property type="protein sequence ID" value="Aqu2.1.27688_001"/>
    <property type="gene ID" value="Aqu2.1.27688"/>
</dbReference>
<organism evidence="1">
    <name type="scientific">Amphimedon queenslandica</name>
    <name type="common">Sponge</name>
    <dbReference type="NCBI Taxonomy" id="400682"/>
    <lineage>
        <taxon>Eukaryota</taxon>
        <taxon>Metazoa</taxon>
        <taxon>Porifera</taxon>
        <taxon>Demospongiae</taxon>
        <taxon>Heteroscleromorpha</taxon>
        <taxon>Haplosclerida</taxon>
        <taxon>Niphatidae</taxon>
        <taxon>Amphimedon</taxon>
    </lineage>
</organism>
<reference evidence="1" key="1">
    <citation type="submission" date="2017-05" db="UniProtKB">
        <authorList>
            <consortium name="EnsemblMetazoa"/>
        </authorList>
    </citation>
    <scope>IDENTIFICATION</scope>
</reference>
<dbReference type="AlphaFoldDB" id="A0A1X7UJM2"/>
<evidence type="ECO:0000313" key="1">
    <source>
        <dbReference type="EnsemblMetazoa" id="Aqu2.1.27688_001"/>
    </source>
</evidence>
<proteinExistence type="predicted"/>
<protein>
    <submittedName>
        <fullName evidence="1">Uncharacterized protein</fullName>
    </submittedName>
</protein>
<sequence>MFQVKIMVFAQYSCYRDWHTYVPRFTSKICMTPMKVTLYLYHIKVLPSSKTCNRGIMKANTQSSLYAAYILPLEYRQAELEFETTSSLSRLRFILWITLQFTIAILFDFTQT</sequence>
<dbReference type="InParanoid" id="A0A1X7UJM2"/>
<accession>A0A1X7UJM2</accession>